<feature type="transmembrane region" description="Helical" evidence="1">
    <location>
        <begin position="85"/>
        <end position="102"/>
    </location>
</feature>
<protein>
    <submittedName>
        <fullName evidence="2">DUF4293 family protein</fullName>
    </submittedName>
</protein>
<dbReference type="AlphaFoldDB" id="A0A5B8UVE7"/>
<sequence length="155" mass="17098">MLQRIQSIYLLFAGLVILALFLFPLAHNVYINGVPSTIKVTGIFQDVNGQQAHTETFVALIAATAVVGILPLALIFLYKNRKQQMMLCYVYIFVIIGFSFWMAQTVKAATDGFVMNTNNFGIGALLSSISIVLALLAAKAIQKDEKLVRSADRLR</sequence>
<dbReference type="EMBL" id="CP042436">
    <property type="protein sequence ID" value="QEC62923.1"/>
    <property type="molecule type" value="Genomic_DNA"/>
</dbReference>
<dbReference type="OrthoDB" id="594989at2"/>
<proteinExistence type="predicted"/>
<gene>
    <name evidence="2" type="ORF">FRZ54_10150</name>
</gene>
<dbReference type="Pfam" id="PF14126">
    <property type="entry name" value="DUF4293"/>
    <property type="match status" value="1"/>
</dbReference>
<feature type="transmembrane region" description="Helical" evidence="1">
    <location>
        <begin position="122"/>
        <end position="141"/>
    </location>
</feature>
<evidence type="ECO:0000256" key="1">
    <source>
        <dbReference type="SAM" id="Phobius"/>
    </source>
</evidence>
<dbReference type="InterPro" id="IPR025635">
    <property type="entry name" value="DUF4293"/>
</dbReference>
<dbReference type="KEGG" id="mgin:FRZ54_10150"/>
<dbReference type="RefSeq" id="WP_147031499.1">
    <property type="nucleotide sequence ID" value="NZ_CP042436.1"/>
</dbReference>
<dbReference type="Proteomes" id="UP000321479">
    <property type="component" value="Chromosome"/>
</dbReference>
<feature type="transmembrane region" description="Helical" evidence="1">
    <location>
        <begin position="7"/>
        <end position="26"/>
    </location>
</feature>
<keyword evidence="1" id="KW-0472">Membrane</keyword>
<accession>A0A5B8UVE7</accession>
<reference evidence="2 3" key="1">
    <citation type="journal article" date="2017" name="Curr. Microbiol.">
        <title>Mucilaginibacter ginsenosidivorans sp. nov., Isolated from Soil of Ginseng Field.</title>
        <authorList>
            <person name="Kim M.M."/>
            <person name="Siddiqi M.Z."/>
            <person name="Im W.T."/>
        </authorList>
    </citation>
    <scope>NUCLEOTIDE SEQUENCE [LARGE SCALE GENOMIC DNA]</scope>
    <source>
        <strain evidence="2 3">Gsoil 3017</strain>
    </source>
</reference>
<evidence type="ECO:0000313" key="2">
    <source>
        <dbReference type="EMBL" id="QEC62923.1"/>
    </source>
</evidence>
<organism evidence="2 3">
    <name type="scientific">Mucilaginibacter ginsenosidivorans</name>
    <dbReference type="NCBI Taxonomy" id="398053"/>
    <lineage>
        <taxon>Bacteria</taxon>
        <taxon>Pseudomonadati</taxon>
        <taxon>Bacteroidota</taxon>
        <taxon>Sphingobacteriia</taxon>
        <taxon>Sphingobacteriales</taxon>
        <taxon>Sphingobacteriaceae</taxon>
        <taxon>Mucilaginibacter</taxon>
    </lineage>
</organism>
<keyword evidence="3" id="KW-1185">Reference proteome</keyword>
<name>A0A5B8UVE7_9SPHI</name>
<keyword evidence="1" id="KW-0812">Transmembrane</keyword>
<keyword evidence="1" id="KW-1133">Transmembrane helix</keyword>
<evidence type="ECO:0000313" key="3">
    <source>
        <dbReference type="Proteomes" id="UP000321479"/>
    </source>
</evidence>
<feature type="transmembrane region" description="Helical" evidence="1">
    <location>
        <begin position="57"/>
        <end position="78"/>
    </location>
</feature>